<organism evidence="2 3">
    <name type="scientific">Streptococcus himalayensis</name>
    <dbReference type="NCBI Taxonomy" id="1888195"/>
    <lineage>
        <taxon>Bacteria</taxon>
        <taxon>Bacillati</taxon>
        <taxon>Bacillota</taxon>
        <taxon>Bacilli</taxon>
        <taxon>Lactobacillales</taxon>
        <taxon>Streptococcaceae</taxon>
        <taxon>Streptococcus</taxon>
    </lineage>
</organism>
<dbReference type="InterPro" id="IPR050361">
    <property type="entry name" value="MPP/UQCRC_Complex"/>
</dbReference>
<dbReference type="SUPFAM" id="SSF63411">
    <property type="entry name" value="LuxS/MPP-like metallohydrolase"/>
    <property type="match status" value="2"/>
</dbReference>
<proteinExistence type="predicted"/>
<dbReference type="GO" id="GO:0046872">
    <property type="term" value="F:metal ion binding"/>
    <property type="evidence" value="ECO:0007669"/>
    <property type="project" value="InterPro"/>
</dbReference>
<dbReference type="InterPro" id="IPR011249">
    <property type="entry name" value="Metalloenz_LuxS/M16"/>
</dbReference>
<accession>A0A917A3G8</accession>
<dbReference type="NCBIfam" id="NF047422">
    <property type="entry name" value="YfmF_fam"/>
    <property type="match status" value="1"/>
</dbReference>
<comment type="caution">
    <text evidence="2">The sequence shown here is derived from an EMBL/GenBank/DDBJ whole genome shotgun (WGS) entry which is preliminary data.</text>
</comment>
<keyword evidence="3" id="KW-1185">Reference proteome</keyword>
<sequence>MELVTGVHLHFISSDKYKTNRIKMRFAAPLSSKTVAGRVLAASMLETANLLYPTSQTFRERLATLYGATYSTSVAKRGMVHYVDINLSFVRDSFLSRKNTLTEEMLEFLKASLLQPLVVENAFEESAFAIEKRNVLLDLEAEIENHFYHAHRELNQVFYEQEEMQIPRIGTIDLISKENAQTSFEQLQSMLNHDRIDVFFIGDFNEIQVVESMKSFNFTPRTQALQLQYSQPTSNIVREGLEQKDTNQSIIELGYHFSTQYGEDQHLALIVLNGLLGGFSHSKLFVNIREKEGLAYTISSQIDIFSGLLRVYAGIDRLSRTKTVSLIHRQISDLKKGIFTDEDLSTTKEMLKNTLLISLDRQNTLIERAYLKAVFGRKSLSATDWLTSLQEVSREDVMEIASQLNLQAVYFMEGK</sequence>
<dbReference type="Pfam" id="PF05193">
    <property type="entry name" value="Peptidase_M16_C"/>
    <property type="match status" value="1"/>
</dbReference>
<evidence type="ECO:0000313" key="2">
    <source>
        <dbReference type="EMBL" id="GGE23922.1"/>
    </source>
</evidence>
<dbReference type="OrthoDB" id="9762085at2"/>
<evidence type="ECO:0000259" key="1">
    <source>
        <dbReference type="Pfam" id="PF05193"/>
    </source>
</evidence>
<feature type="domain" description="Peptidase M16 C-terminal" evidence="1">
    <location>
        <begin position="188"/>
        <end position="351"/>
    </location>
</feature>
<name>A0A917A3G8_9STRE</name>
<gene>
    <name evidence="2" type="ORF">GCM10011510_01270</name>
</gene>
<evidence type="ECO:0000313" key="3">
    <source>
        <dbReference type="Proteomes" id="UP000660801"/>
    </source>
</evidence>
<dbReference type="Gene3D" id="3.30.830.10">
    <property type="entry name" value="Metalloenzyme, LuxS/M16 peptidase-like"/>
    <property type="match status" value="2"/>
</dbReference>
<reference evidence="2" key="1">
    <citation type="journal article" date="2014" name="Int. J. Syst. Evol. Microbiol.">
        <title>Complete genome sequence of Corynebacterium casei LMG S-19264T (=DSM 44701T), isolated from a smear-ripened cheese.</title>
        <authorList>
            <consortium name="US DOE Joint Genome Institute (JGI-PGF)"/>
            <person name="Walter F."/>
            <person name="Albersmeier A."/>
            <person name="Kalinowski J."/>
            <person name="Ruckert C."/>
        </authorList>
    </citation>
    <scope>NUCLEOTIDE SEQUENCE</scope>
    <source>
        <strain evidence="2">CGMCC 1.15533</strain>
    </source>
</reference>
<dbReference type="EMBL" id="BMJN01000001">
    <property type="protein sequence ID" value="GGE23922.1"/>
    <property type="molecule type" value="Genomic_DNA"/>
</dbReference>
<dbReference type="PANTHER" id="PTHR11851:SF186">
    <property type="entry name" value="INACTIVE METALLOPROTEASE YMFF-RELATED"/>
    <property type="match status" value="1"/>
</dbReference>
<protein>
    <submittedName>
        <fullName evidence="2">Peptidase M16</fullName>
    </submittedName>
</protein>
<dbReference type="AlphaFoldDB" id="A0A917A3G8"/>
<dbReference type="Proteomes" id="UP000660801">
    <property type="component" value="Unassembled WGS sequence"/>
</dbReference>
<reference evidence="2" key="2">
    <citation type="submission" date="2020-09" db="EMBL/GenBank/DDBJ databases">
        <authorList>
            <person name="Sun Q."/>
            <person name="Zhou Y."/>
        </authorList>
    </citation>
    <scope>NUCLEOTIDE SEQUENCE</scope>
    <source>
        <strain evidence="2">CGMCC 1.15533</strain>
    </source>
</reference>
<dbReference type="PANTHER" id="PTHR11851">
    <property type="entry name" value="METALLOPROTEASE"/>
    <property type="match status" value="1"/>
</dbReference>
<dbReference type="RefSeq" id="WP_068990132.1">
    <property type="nucleotide sequence ID" value="NZ_BMJN01000001.1"/>
</dbReference>
<dbReference type="InterPro" id="IPR007863">
    <property type="entry name" value="Peptidase_M16_C"/>
</dbReference>